<dbReference type="EMBL" id="BJHW01000001">
    <property type="protein sequence ID" value="GDY53199.1"/>
    <property type="molecule type" value="Genomic_DNA"/>
</dbReference>
<keyword evidence="2" id="KW-1185">Reference proteome</keyword>
<protein>
    <submittedName>
        <fullName evidence="1">Uncharacterized protein</fullName>
    </submittedName>
</protein>
<dbReference type="Proteomes" id="UP000301309">
    <property type="component" value="Unassembled WGS sequence"/>
</dbReference>
<name>A0A4D4L574_STRVO</name>
<reference evidence="1 2" key="1">
    <citation type="journal article" date="2020" name="Int. J. Syst. Evol. Microbiol.">
        <title>Reclassification of Streptomyces castelarensis and Streptomyces sporoclivatus as later heterotypic synonyms of Streptomyces antimycoticus.</title>
        <authorList>
            <person name="Komaki H."/>
            <person name="Tamura T."/>
        </authorList>
    </citation>
    <scope>NUCLEOTIDE SEQUENCE [LARGE SCALE GENOMIC DNA]</scope>
    <source>
        <strain evidence="1 2">NBRC 13459</strain>
    </source>
</reference>
<accession>A0A4D4L574</accession>
<dbReference type="AlphaFoldDB" id="A0A4D4L574"/>
<sequence>MRGVDRLNPALMRCLTGQGWGDVATDTNAPVDTEALDRLHLPRIAVSETLRALYEEIRDASVEGGLLPP</sequence>
<evidence type="ECO:0000313" key="2">
    <source>
        <dbReference type="Proteomes" id="UP000301309"/>
    </source>
</evidence>
<organism evidence="1 2">
    <name type="scientific">Streptomyces violaceusniger</name>
    <dbReference type="NCBI Taxonomy" id="68280"/>
    <lineage>
        <taxon>Bacteria</taxon>
        <taxon>Bacillati</taxon>
        <taxon>Actinomycetota</taxon>
        <taxon>Actinomycetes</taxon>
        <taxon>Kitasatosporales</taxon>
        <taxon>Streptomycetaceae</taxon>
        <taxon>Streptomyces</taxon>
        <taxon>Streptomyces violaceusniger group</taxon>
    </lineage>
</organism>
<comment type="caution">
    <text evidence="1">The sequence shown here is derived from an EMBL/GenBank/DDBJ whole genome shotgun (WGS) entry which is preliminary data.</text>
</comment>
<proteinExistence type="predicted"/>
<gene>
    <name evidence="1" type="ORF">SVIO_038220</name>
</gene>
<evidence type="ECO:0000313" key="1">
    <source>
        <dbReference type="EMBL" id="GDY53199.1"/>
    </source>
</evidence>